<keyword evidence="3" id="KW-1185">Reference proteome</keyword>
<dbReference type="InParanoid" id="A0A1E7EV13"/>
<accession>A0A1E7EV13</accession>
<dbReference type="SMART" id="SM00225">
    <property type="entry name" value="BTB"/>
    <property type="match status" value="1"/>
</dbReference>
<reference evidence="2 3" key="1">
    <citation type="submission" date="2016-09" db="EMBL/GenBank/DDBJ databases">
        <title>Extensive genetic diversity and differential bi-allelic expression allows diatom success in the polar Southern Ocean.</title>
        <authorList>
            <consortium name="DOE Joint Genome Institute"/>
            <person name="Mock T."/>
            <person name="Otillar R.P."/>
            <person name="Strauss J."/>
            <person name="Dupont C."/>
            <person name="Frickenhaus S."/>
            <person name="Maumus F."/>
            <person name="Mcmullan M."/>
            <person name="Sanges R."/>
            <person name="Schmutz J."/>
            <person name="Toseland A."/>
            <person name="Valas R."/>
            <person name="Veluchamy A."/>
            <person name="Ward B.J."/>
            <person name="Allen A."/>
            <person name="Barry K."/>
            <person name="Falciatore A."/>
            <person name="Ferrante M."/>
            <person name="Fortunato A.E."/>
            <person name="Gloeckner G."/>
            <person name="Gruber A."/>
            <person name="Hipkin R."/>
            <person name="Janech M."/>
            <person name="Kroth P."/>
            <person name="Leese F."/>
            <person name="Lindquist E."/>
            <person name="Lyon B.R."/>
            <person name="Martin J."/>
            <person name="Mayer C."/>
            <person name="Parker M."/>
            <person name="Quesneville H."/>
            <person name="Raymond J."/>
            <person name="Uhlig C."/>
            <person name="Valentin K.U."/>
            <person name="Worden A.Z."/>
            <person name="Armbrust E.V."/>
            <person name="Bowler C."/>
            <person name="Green B."/>
            <person name="Moulton V."/>
            <person name="Van Oosterhout C."/>
            <person name="Grigoriev I."/>
        </authorList>
    </citation>
    <scope>NUCLEOTIDE SEQUENCE [LARGE SCALE GENOMIC DNA]</scope>
    <source>
        <strain evidence="2 3">CCMP1102</strain>
    </source>
</reference>
<dbReference type="InterPro" id="IPR000210">
    <property type="entry name" value="BTB/POZ_dom"/>
</dbReference>
<dbReference type="InterPro" id="IPR011333">
    <property type="entry name" value="SKP1/BTB/POZ_sf"/>
</dbReference>
<dbReference type="SUPFAM" id="SSF54695">
    <property type="entry name" value="POZ domain"/>
    <property type="match status" value="1"/>
</dbReference>
<dbReference type="Gene3D" id="3.30.710.10">
    <property type="entry name" value="Potassium Channel Kv1.1, Chain A"/>
    <property type="match status" value="1"/>
</dbReference>
<protein>
    <submittedName>
        <fullName evidence="2">POZ domain-containing protein</fullName>
    </submittedName>
</protein>
<dbReference type="Gene3D" id="1.25.40.420">
    <property type="match status" value="1"/>
</dbReference>
<organism evidence="2 3">
    <name type="scientific">Fragilariopsis cylindrus CCMP1102</name>
    <dbReference type="NCBI Taxonomy" id="635003"/>
    <lineage>
        <taxon>Eukaryota</taxon>
        <taxon>Sar</taxon>
        <taxon>Stramenopiles</taxon>
        <taxon>Ochrophyta</taxon>
        <taxon>Bacillariophyta</taxon>
        <taxon>Bacillariophyceae</taxon>
        <taxon>Bacillariophycidae</taxon>
        <taxon>Bacillariales</taxon>
        <taxon>Bacillariaceae</taxon>
        <taxon>Fragilariopsis</taxon>
    </lineage>
</organism>
<sequence length="263" mass="29735">MVLSPDGFRRGSVWYPKSTVLNHIGTKLFRSNKESDVAFTVGSSGKLFKAHKCVLALSSATLYELVLTKSNDNNEESHEINITLADIDETVFEKILEFIYTGKYPDISKYDEESVKDIFLTADRLDCTDLKLYAESVLIEKHLVSSNAAEMMLFADSHSFALLKEASMNEYATDPKIVMASEGGWSKLTESKDLIIELLVYINLDRKTYSSVANSSPLEDLDTLDVTSLRERLQMANLDCDGSREMLVKRLKVDDNWCVWWGQ</sequence>
<evidence type="ECO:0000259" key="1">
    <source>
        <dbReference type="PROSITE" id="PS50097"/>
    </source>
</evidence>
<dbReference type="EMBL" id="KV784374">
    <property type="protein sequence ID" value="OEU09858.1"/>
    <property type="molecule type" value="Genomic_DNA"/>
</dbReference>
<evidence type="ECO:0000313" key="2">
    <source>
        <dbReference type="EMBL" id="OEU09858.1"/>
    </source>
</evidence>
<name>A0A1E7EV13_9STRA</name>
<evidence type="ECO:0000313" key="3">
    <source>
        <dbReference type="Proteomes" id="UP000095751"/>
    </source>
</evidence>
<feature type="domain" description="BTB" evidence="1">
    <location>
        <begin position="35"/>
        <end position="103"/>
    </location>
</feature>
<dbReference type="OrthoDB" id="681301at2759"/>
<dbReference type="KEGG" id="fcy:FRACYDRAFT_248107"/>
<dbReference type="PANTHER" id="PTHR24413">
    <property type="entry name" value="SPECKLE-TYPE POZ PROTEIN"/>
    <property type="match status" value="1"/>
</dbReference>
<dbReference type="Proteomes" id="UP000095751">
    <property type="component" value="Unassembled WGS sequence"/>
</dbReference>
<dbReference type="Pfam" id="PF00651">
    <property type="entry name" value="BTB"/>
    <property type="match status" value="1"/>
</dbReference>
<gene>
    <name evidence="2" type="ORF">FRACYDRAFT_248107</name>
</gene>
<dbReference type="AlphaFoldDB" id="A0A1E7EV13"/>
<dbReference type="PROSITE" id="PS50097">
    <property type="entry name" value="BTB"/>
    <property type="match status" value="1"/>
</dbReference>
<proteinExistence type="predicted"/>
<dbReference type="CDD" id="cd18186">
    <property type="entry name" value="BTB_POZ_ZBTB_KLHL-like"/>
    <property type="match status" value="1"/>
</dbReference>